<keyword evidence="1" id="KW-0175">Coiled coil</keyword>
<evidence type="ECO:0000313" key="4">
    <source>
        <dbReference type="Proteomes" id="UP000683360"/>
    </source>
</evidence>
<comment type="caution">
    <text evidence="3">The sequence shown here is derived from an EMBL/GenBank/DDBJ whole genome shotgun (WGS) entry which is preliminary data.</text>
</comment>
<reference evidence="3" key="1">
    <citation type="submission" date="2021-03" db="EMBL/GenBank/DDBJ databases">
        <authorList>
            <person name="Bekaert M."/>
        </authorList>
    </citation>
    <scope>NUCLEOTIDE SEQUENCE</scope>
</reference>
<evidence type="ECO:0000256" key="1">
    <source>
        <dbReference type="SAM" id="Coils"/>
    </source>
</evidence>
<accession>A0A8S3QWA0</accession>
<name>A0A8S3QWA0_MYTED</name>
<sequence length="461" mass="52115">MVHVNENVSDPIDSVTSEDEIHNLQVNLNDCPISLDDIRSCLPDMLVTDEQKLLQNFDLTATFVRVDEGIAMACLKDLYSDLILRFCRVSDNQFRKDVIKSFGMQKSETLRKRVVETAKRDNTSKQISMSYILNDKSENKISLHLKLQSCICDSGTLVLKCFTKKQLMCLGKAYDTNMSIKDNKQAMCDNLLATVPNFISIPNVGPLTKSEDHEQAQVVENLEQAQVVENLEQAQVVENLEQAQVVENLEQAQVVENLEQAQVVENLEQAQVVENLEQVVENQTLNKHKLLNLEQALENLNKQVVENQVVENLEQAQVVENLEQAQVVENLEQAQVVENIEQAQVVENLEQAQVVENIEQAQVVENLEQAQVVENIEHVPVVENIEQAQVVENLEQVVAQAQVVENLEQAQVVENLEQEQVVENIEQAPVVENIEHVPVVEDRKQSAAKKGSKRKRKSYTS</sequence>
<evidence type="ECO:0000313" key="3">
    <source>
        <dbReference type="EMBL" id="CAG2201406.1"/>
    </source>
</evidence>
<feature type="compositionally biased region" description="Basic residues" evidence="2">
    <location>
        <begin position="446"/>
        <end position="461"/>
    </location>
</feature>
<evidence type="ECO:0000256" key="2">
    <source>
        <dbReference type="SAM" id="MobiDB-lite"/>
    </source>
</evidence>
<dbReference type="Proteomes" id="UP000683360">
    <property type="component" value="Unassembled WGS sequence"/>
</dbReference>
<proteinExistence type="predicted"/>
<protein>
    <submittedName>
        <fullName evidence="3">Uncharacterized protein</fullName>
    </submittedName>
</protein>
<feature type="coiled-coil region" evidence="1">
    <location>
        <begin position="273"/>
        <end position="310"/>
    </location>
</feature>
<dbReference type="AlphaFoldDB" id="A0A8S3QWA0"/>
<organism evidence="3 4">
    <name type="scientific">Mytilus edulis</name>
    <name type="common">Blue mussel</name>
    <dbReference type="NCBI Taxonomy" id="6550"/>
    <lineage>
        <taxon>Eukaryota</taxon>
        <taxon>Metazoa</taxon>
        <taxon>Spiralia</taxon>
        <taxon>Lophotrochozoa</taxon>
        <taxon>Mollusca</taxon>
        <taxon>Bivalvia</taxon>
        <taxon>Autobranchia</taxon>
        <taxon>Pteriomorphia</taxon>
        <taxon>Mytilida</taxon>
        <taxon>Mytiloidea</taxon>
        <taxon>Mytilidae</taxon>
        <taxon>Mytilinae</taxon>
        <taxon>Mytilus</taxon>
    </lineage>
</organism>
<dbReference type="EMBL" id="CAJPWZ010000845">
    <property type="protein sequence ID" value="CAG2201406.1"/>
    <property type="molecule type" value="Genomic_DNA"/>
</dbReference>
<keyword evidence="4" id="KW-1185">Reference proteome</keyword>
<gene>
    <name evidence="3" type="ORF">MEDL_16050</name>
</gene>
<feature type="region of interest" description="Disordered" evidence="2">
    <location>
        <begin position="442"/>
        <end position="461"/>
    </location>
</feature>